<dbReference type="Gene3D" id="1.20.1540.10">
    <property type="entry name" value="Rhomboid-like"/>
    <property type="match status" value="1"/>
</dbReference>
<feature type="transmembrane region" description="Helical" evidence="10">
    <location>
        <begin position="350"/>
        <end position="369"/>
    </location>
</feature>
<keyword evidence="7 10" id="KW-0720">Serine protease</keyword>
<keyword evidence="5 10" id="KW-0812">Transmembrane</keyword>
<dbReference type="SUPFAM" id="SSF144091">
    <property type="entry name" value="Rhomboid-like"/>
    <property type="match status" value="1"/>
</dbReference>
<gene>
    <name evidence="13" type="ORF">GcM3_199038</name>
</gene>
<reference evidence="13 14" key="1">
    <citation type="journal article" date="2018" name="BMC Genomics">
        <title>Comparative genome analyses reveal sequence features reflecting distinct modes of host-adaptation between dicot and monocot powdery mildew.</title>
        <authorList>
            <person name="Wu Y."/>
            <person name="Ma X."/>
            <person name="Pan Z."/>
            <person name="Kale S.D."/>
            <person name="Song Y."/>
            <person name="King H."/>
            <person name="Zhang Q."/>
            <person name="Presley C."/>
            <person name="Deng X."/>
            <person name="Wei C.I."/>
            <person name="Xiao S."/>
        </authorList>
    </citation>
    <scope>NUCLEOTIDE SEQUENCE [LARGE SCALE GENOMIC DNA]</scope>
    <source>
        <strain evidence="13">UMSG3</strain>
    </source>
</reference>
<feature type="transmembrane region" description="Helical" evidence="10">
    <location>
        <begin position="406"/>
        <end position="426"/>
    </location>
</feature>
<evidence type="ECO:0000313" key="13">
    <source>
        <dbReference type="EMBL" id="RKF55908.1"/>
    </source>
</evidence>
<feature type="compositionally biased region" description="Polar residues" evidence="11">
    <location>
        <begin position="73"/>
        <end position="86"/>
    </location>
</feature>
<evidence type="ECO:0000256" key="8">
    <source>
        <dbReference type="ARBA" id="ARBA00022989"/>
    </source>
</evidence>
<dbReference type="PANTHER" id="PTHR22936:SF69">
    <property type="entry name" value="RHOMBOID-LIKE PROTEIN"/>
    <property type="match status" value="1"/>
</dbReference>
<evidence type="ECO:0000256" key="2">
    <source>
        <dbReference type="ARBA" id="ARBA00004141"/>
    </source>
</evidence>
<comment type="caution">
    <text evidence="13">The sequence shown here is derived from an EMBL/GenBank/DDBJ whole genome shotgun (WGS) entry which is preliminary data.</text>
</comment>
<feature type="transmembrane region" description="Helical" evidence="10">
    <location>
        <begin position="324"/>
        <end position="344"/>
    </location>
</feature>
<evidence type="ECO:0000256" key="9">
    <source>
        <dbReference type="ARBA" id="ARBA00023136"/>
    </source>
</evidence>
<feature type="transmembrane region" description="Helical" evidence="10">
    <location>
        <begin position="381"/>
        <end position="400"/>
    </location>
</feature>
<comment type="caution">
    <text evidence="10">Lacks conserved residue(s) required for the propagation of feature annotation.</text>
</comment>
<protein>
    <recommendedName>
        <fullName evidence="10">Rhomboid-type serine protease</fullName>
        <ecNumber evidence="10">3.4.21.105</ecNumber>
    </recommendedName>
</protein>
<comment type="function">
    <text evidence="10">Serine protease involved in intramembrane proteolysis.</text>
</comment>
<evidence type="ECO:0000256" key="7">
    <source>
        <dbReference type="ARBA" id="ARBA00022825"/>
    </source>
</evidence>
<accession>A0A420HER7</accession>
<keyword evidence="9 10" id="KW-0472">Membrane</keyword>
<dbReference type="GO" id="GO:0004252">
    <property type="term" value="F:serine-type endopeptidase activity"/>
    <property type="evidence" value="ECO:0007669"/>
    <property type="project" value="InterPro"/>
</dbReference>
<evidence type="ECO:0000256" key="5">
    <source>
        <dbReference type="ARBA" id="ARBA00022692"/>
    </source>
</evidence>
<evidence type="ECO:0000256" key="3">
    <source>
        <dbReference type="ARBA" id="ARBA00009045"/>
    </source>
</evidence>
<keyword evidence="8 10" id="KW-1133">Transmembrane helix</keyword>
<dbReference type="EC" id="3.4.21.105" evidence="10"/>
<sequence>MNFNHDDNSSSRHRPPNIITEYSSYDNTNSLTRADSLHNPAYLRNTSPESNDQLSSASPLRPLYDESVFPLGGQQSKLNDNQSTSSHDSRIFEVQGQNPVSRDSYTDSIPLRKNPAFLPKDESVTDHVYDAPVQQPNFPGNQDKKTGGILRNYLSSEPTAKLPWMTYALTIIQCVVFIIEIIKNAQLTGSPIEFQPSFNPMIGPSPYILINMGARYTPCMHAVDGIQTRTTGGAINWPCPNTTSNNVADCQLTDLCGFNMPASKNPQYPGQNIPLNEFTNQPDQWFRFILPIFLHAGLIHIGFNMLLQVTLGKEIELTIGSIRFFLVYISSGIFGFVLGGNFAASGIASTGASGALFGILALNLLDLFYTWGERRSPIKDFAYLMLDIIISFVLGLLPGLDNFSHIGGFLMGLALGICILHSPNAFRKKINQKNLPYTPVSQIKMTNDNRSEVSFLRSPVDFFRGRRIAWWAWWLVRVGSLVFVFIVFILLLKNFYSFRKTCSWCKYLSCIDINNWCDIGNLQLTTISGPT</sequence>
<keyword evidence="6 10" id="KW-0378">Hydrolase</keyword>
<comment type="catalytic activity">
    <reaction evidence="1 10">
        <text>Cleaves type-1 transmembrane domains using a catalytic dyad composed of serine and histidine that are contributed by different transmembrane domains.</text>
        <dbReference type="EC" id="3.4.21.105"/>
    </reaction>
</comment>
<name>A0A420HER7_9PEZI</name>
<dbReference type="GO" id="GO:0006508">
    <property type="term" value="P:proteolysis"/>
    <property type="evidence" value="ECO:0007669"/>
    <property type="project" value="UniProtKB-KW"/>
</dbReference>
<evidence type="ECO:0000256" key="6">
    <source>
        <dbReference type="ARBA" id="ARBA00022801"/>
    </source>
</evidence>
<evidence type="ECO:0000256" key="11">
    <source>
        <dbReference type="SAM" id="MobiDB-lite"/>
    </source>
</evidence>
<proteinExistence type="inferred from homology"/>
<keyword evidence="4 10" id="KW-0645">Protease</keyword>
<dbReference type="EMBL" id="MCBQ01019984">
    <property type="protein sequence ID" value="RKF55908.1"/>
    <property type="molecule type" value="Genomic_DNA"/>
</dbReference>
<feature type="compositionally biased region" description="Polar residues" evidence="11">
    <location>
        <begin position="44"/>
        <end position="58"/>
    </location>
</feature>
<evidence type="ECO:0000313" key="14">
    <source>
        <dbReference type="Proteomes" id="UP000283383"/>
    </source>
</evidence>
<feature type="transmembrane region" description="Helical" evidence="10">
    <location>
        <begin position="471"/>
        <end position="492"/>
    </location>
</feature>
<dbReference type="InterPro" id="IPR022764">
    <property type="entry name" value="Peptidase_S54_rhomboid_dom"/>
</dbReference>
<dbReference type="InterPro" id="IPR035952">
    <property type="entry name" value="Rhomboid-like_sf"/>
</dbReference>
<dbReference type="STRING" id="62708.A0A420HER7"/>
<evidence type="ECO:0000256" key="4">
    <source>
        <dbReference type="ARBA" id="ARBA00022670"/>
    </source>
</evidence>
<comment type="subcellular location">
    <subcellularLocation>
        <location evidence="2 10">Membrane</location>
        <topology evidence="2 10">Multi-pass membrane protein</topology>
    </subcellularLocation>
</comment>
<dbReference type="GO" id="GO:0016020">
    <property type="term" value="C:membrane"/>
    <property type="evidence" value="ECO:0007669"/>
    <property type="project" value="UniProtKB-SubCell"/>
</dbReference>
<dbReference type="Pfam" id="PF01694">
    <property type="entry name" value="Rhomboid"/>
    <property type="match status" value="1"/>
</dbReference>
<dbReference type="PANTHER" id="PTHR22936">
    <property type="entry name" value="RHOMBOID-RELATED"/>
    <property type="match status" value="1"/>
</dbReference>
<keyword evidence="14" id="KW-1185">Reference proteome</keyword>
<dbReference type="Proteomes" id="UP000283383">
    <property type="component" value="Unassembled WGS sequence"/>
</dbReference>
<feature type="domain" description="Peptidase S54 rhomboid" evidence="12">
    <location>
        <begin position="283"/>
        <end position="420"/>
    </location>
</feature>
<comment type="similarity">
    <text evidence="3 10">Belongs to the peptidase S54 family.</text>
</comment>
<organism evidence="13 14">
    <name type="scientific">Golovinomyces cichoracearum</name>
    <dbReference type="NCBI Taxonomy" id="62708"/>
    <lineage>
        <taxon>Eukaryota</taxon>
        <taxon>Fungi</taxon>
        <taxon>Dikarya</taxon>
        <taxon>Ascomycota</taxon>
        <taxon>Pezizomycotina</taxon>
        <taxon>Leotiomycetes</taxon>
        <taxon>Erysiphales</taxon>
        <taxon>Erysiphaceae</taxon>
        <taxon>Golovinomyces</taxon>
    </lineage>
</organism>
<feature type="region of interest" description="Disordered" evidence="11">
    <location>
        <begin position="1"/>
        <end position="112"/>
    </location>
</feature>
<dbReference type="AlphaFoldDB" id="A0A420HER7"/>
<feature type="compositionally biased region" description="Polar residues" evidence="11">
    <location>
        <begin position="95"/>
        <end position="107"/>
    </location>
</feature>
<feature type="transmembrane region" description="Helical" evidence="10">
    <location>
        <begin position="285"/>
        <end position="303"/>
    </location>
</feature>
<evidence type="ECO:0000256" key="1">
    <source>
        <dbReference type="ARBA" id="ARBA00000156"/>
    </source>
</evidence>
<evidence type="ECO:0000259" key="12">
    <source>
        <dbReference type="Pfam" id="PF01694"/>
    </source>
</evidence>
<feature type="compositionally biased region" description="Polar residues" evidence="11">
    <location>
        <begin position="20"/>
        <end position="33"/>
    </location>
</feature>
<evidence type="ECO:0000256" key="10">
    <source>
        <dbReference type="RuleBase" id="RU362115"/>
    </source>
</evidence>
<dbReference type="InterPro" id="IPR002610">
    <property type="entry name" value="Peptidase_S54_rhomboid-like"/>
</dbReference>
<feature type="compositionally biased region" description="Basic and acidic residues" evidence="11">
    <location>
        <begin position="1"/>
        <end position="10"/>
    </location>
</feature>